<feature type="transmembrane region" description="Helical" evidence="5">
    <location>
        <begin position="428"/>
        <end position="451"/>
    </location>
</feature>
<dbReference type="GO" id="GO:0005886">
    <property type="term" value="C:plasma membrane"/>
    <property type="evidence" value="ECO:0007669"/>
    <property type="project" value="TreeGrafter"/>
</dbReference>
<accession>A0A9W9RQD1</accession>
<feature type="transmembrane region" description="Helical" evidence="5">
    <location>
        <begin position="497"/>
        <end position="520"/>
    </location>
</feature>
<evidence type="ECO:0000256" key="2">
    <source>
        <dbReference type="ARBA" id="ARBA00022692"/>
    </source>
</evidence>
<evidence type="ECO:0000256" key="1">
    <source>
        <dbReference type="ARBA" id="ARBA00004141"/>
    </source>
</evidence>
<dbReference type="PANTHER" id="PTHR23502:SF52">
    <property type="entry name" value="MULTIDRUG TRANSPORTER, PUTATIVE (AFU_ORTHOLOGUE AFUA_2G17730)-RELATED"/>
    <property type="match status" value="1"/>
</dbReference>
<protein>
    <recommendedName>
        <fullName evidence="6">Major facilitator superfamily (MFS) profile domain-containing protein</fullName>
    </recommendedName>
</protein>
<dbReference type="InterPro" id="IPR020846">
    <property type="entry name" value="MFS_dom"/>
</dbReference>
<feature type="transmembrane region" description="Helical" evidence="5">
    <location>
        <begin position="228"/>
        <end position="248"/>
    </location>
</feature>
<dbReference type="InterPro" id="IPR011701">
    <property type="entry name" value="MFS"/>
</dbReference>
<dbReference type="SUPFAM" id="SSF103473">
    <property type="entry name" value="MFS general substrate transporter"/>
    <property type="match status" value="1"/>
</dbReference>
<keyword evidence="2 5" id="KW-0812">Transmembrane</keyword>
<sequence length="537" mass="59018">MGSLPASRRNPFDNKGSDKGDIVGLLNTVAQMLTRLEDDIRTTEILLVSWNDPNDPSNPYNWPIRRKWTLTFMSALITFLTMMNGTIMTVAHDAVSQHFNISDASFPNTYWPVTSWTIGGGLFALFILPLMEGFGVRWAFIGSYIAFFCFVIPQAIAQNFATLIVTRFFAGGFSAIVANTCVALVGNIWETERARTIPVSLYIVSYLSGRSMGPVVGDSIFQFLSWRWIGYLQLIWFGALLPIYIVMFRECRGSTILQERAKSLRLQGKNAYTQHEIDKARNQTTFASIIMQSATRPLSLLVREPVAFIFTAWSAFTIGLLYLFTQSVEQVFIGLYGWTPCQAGYVQAGYVQAGYVQAGYVQAAIVVGELIGWAGTLLSARFYFASASRNTEVPGAPIPEARLYMALVGGMVGISGGMFVYARTSFSFLPWICLAIGLAMVGAGSIVVVTGISDYAVDAYSKYAGSVIAIIAMGENTFAGTLPLATMKMYSSLGNQWASTTLACIASAFSIVPIIVFVWGREIRARSPFMRASMTKK</sequence>
<evidence type="ECO:0000313" key="8">
    <source>
        <dbReference type="Proteomes" id="UP001147782"/>
    </source>
</evidence>
<dbReference type="AlphaFoldDB" id="A0A9W9RQD1"/>
<comment type="subcellular location">
    <subcellularLocation>
        <location evidence="1">Membrane</location>
        <topology evidence="1">Multi-pass membrane protein</topology>
    </subcellularLocation>
</comment>
<feature type="transmembrane region" description="Helical" evidence="5">
    <location>
        <begin position="196"/>
        <end position="216"/>
    </location>
</feature>
<proteinExistence type="predicted"/>
<dbReference type="EMBL" id="JAPZBS010000008">
    <property type="protein sequence ID" value="KAJ5364488.1"/>
    <property type="molecule type" value="Genomic_DNA"/>
</dbReference>
<reference evidence="7" key="1">
    <citation type="submission" date="2022-11" db="EMBL/GenBank/DDBJ databases">
        <authorList>
            <person name="Petersen C."/>
        </authorList>
    </citation>
    <scope>NUCLEOTIDE SEQUENCE</scope>
    <source>
        <strain evidence="7">IBT 29864</strain>
    </source>
</reference>
<dbReference type="OrthoDB" id="5403280at2759"/>
<organism evidence="7 8">
    <name type="scientific">Penicillium cataractarum</name>
    <dbReference type="NCBI Taxonomy" id="2100454"/>
    <lineage>
        <taxon>Eukaryota</taxon>
        <taxon>Fungi</taxon>
        <taxon>Dikarya</taxon>
        <taxon>Ascomycota</taxon>
        <taxon>Pezizomycotina</taxon>
        <taxon>Eurotiomycetes</taxon>
        <taxon>Eurotiomycetidae</taxon>
        <taxon>Eurotiales</taxon>
        <taxon>Aspergillaceae</taxon>
        <taxon>Penicillium</taxon>
    </lineage>
</organism>
<dbReference type="GO" id="GO:0022857">
    <property type="term" value="F:transmembrane transporter activity"/>
    <property type="evidence" value="ECO:0007669"/>
    <property type="project" value="InterPro"/>
</dbReference>
<name>A0A9W9RQD1_9EURO</name>
<feature type="transmembrane region" description="Helical" evidence="5">
    <location>
        <begin position="168"/>
        <end position="189"/>
    </location>
</feature>
<gene>
    <name evidence="7" type="ORF">N7496_010201</name>
</gene>
<dbReference type="Pfam" id="PF07690">
    <property type="entry name" value="MFS_1"/>
    <property type="match status" value="1"/>
</dbReference>
<evidence type="ECO:0000313" key="7">
    <source>
        <dbReference type="EMBL" id="KAJ5364488.1"/>
    </source>
</evidence>
<dbReference type="PANTHER" id="PTHR23502">
    <property type="entry name" value="MAJOR FACILITATOR SUPERFAMILY"/>
    <property type="match status" value="1"/>
</dbReference>
<keyword evidence="8" id="KW-1185">Reference proteome</keyword>
<feature type="transmembrane region" description="Helical" evidence="5">
    <location>
        <begin position="138"/>
        <end position="156"/>
    </location>
</feature>
<feature type="transmembrane region" description="Helical" evidence="5">
    <location>
        <begin position="68"/>
        <end position="90"/>
    </location>
</feature>
<feature type="transmembrane region" description="Helical" evidence="5">
    <location>
        <begin position="110"/>
        <end position="131"/>
    </location>
</feature>
<feature type="transmembrane region" description="Helical" evidence="5">
    <location>
        <begin position="360"/>
        <end position="383"/>
    </location>
</feature>
<dbReference type="Gene3D" id="1.20.1250.20">
    <property type="entry name" value="MFS general substrate transporter like domains"/>
    <property type="match status" value="1"/>
</dbReference>
<evidence type="ECO:0000256" key="4">
    <source>
        <dbReference type="ARBA" id="ARBA00023136"/>
    </source>
</evidence>
<comment type="caution">
    <text evidence="7">The sequence shown here is derived from an EMBL/GenBank/DDBJ whole genome shotgun (WGS) entry which is preliminary data.</text>
</comment>
<evidence type="ECO:0000256" key="5">
    <source>
        <dbReference type="SAM" id="Phobius"/>
    </source>
</evidence>
<dbReference type="InterPro" id="IPR036259">
    <property type="entry name" value="MFS_trans_sf"/>
</dbReference>
<feature type="transmembrane region" description="Helical" evidence="5">
    <location>
        <begin position="403"/>
        <end position="422"/>
    </location>
</feature>
<dbReference type="Proteomes" id="UP001147782">
    <property type="component" value="Unassembled WGS sequence"/>
</dbReference>
<feature type="domain" description="Major facilitator superfamily (MFS) profile" evidence="6">
    <location>
        <begin position="70"/>
        <end position="524"/>
    </location>
</feature>
<feature type="transmembrane region" description="Helical" evidence="5">
    <location>
        <begin position="463"/>
        <end position="485"/>
    </location>
</feature>
<feature type="transmembrane region" description="Helical" evidence="5">
    <location>
        <begin position="306"/>
        <end position="325"/>
    </location>
</feature>
<reference evidence="7" key="2">
    <citation type="journal article" date="2023" name="IMA Fungus">
        <title>Comparative genomic study of the Penicillium genus elucidates a diverse pangenome and 15 lateral gene transfer events.</title>
        <authorList>
            <person name="Petersen C."/>
            <person name="Sorensen T."/>
            <person name="Nielsen M.R."/>
            <person name="Sondergaard T.E."/>
            <person name="Sorensen J.L."/>
            <person name="Fitzpatrick D.A."/>
            <person name="Frisvad J.C."/>
            <person name="Nielsen K.L."/>
        </authorList>
    </citation>
    <scope>NUCLEOTIDE SEQUENCE</scope>
    <source>
        <strain evidence="7">IBT 29864</strain>
    </source>
</reference>
<dbReference type="RefSeq" id="XP_056552114.1">
    <property type="nucleotide sequence ID" value="XM_056703114.1"/>
</dbReference>
<dbReference type="PROSITE" id="PS50850">
    <property type="entry name" value="MFS"/>
    <property type="match status" value="1"/>
</dbReference>
<dbReference type="GeneID" id="81442293"/>
<evidence type="ECO:0000256" key="3">
    <source>
        <dbReference type="ARBA" id="ARBA00022989"/>
    </source>
</evidence>
<keyword evidence="3 5" id="KW-1133">Transmembrane helix</keyword>
<keyword evidence="4 5" id="KW-0472">Membrane</keyword>
<evidence type="ECO:0000259" key="6">
    <source>
        <dbReference type="PROSITE" id="PS50850"/>
    </source>
</evidence>